<dbReference type="AlphaFoldDB" id="A0A3L8SBP4"/>
<name>A0A3L8SBP4_CHLGU</name>
<feature type="compositionally biased region" description="Basic residues" evidence="1">
    <location>
        <begin position="42"/>
        <end position="51"/>
    </location>
</feature>
<feature type="compositionally biased region" description="Gly residues" evidence="1">
    <location>
        <begin position="18"/>
        <end position="28"/>
    </location>
</feature>
<evidence type="ECO:0000256" key="1">
    <source>
        <dbReference type="SAM" id="MobiDB-lite"/>
    </source>
</evidence>
<sequence>PEALWRGSPGCGPLRAAGQGGAAAGGARGRPVAVLPSGVGRSKVRRSRTHRPAASCRGHPGGSPVSDSLTAEPTDCFDALETKTMSHGRTQAEIQLPSLRTA</sequence>
<organism evidence="2 3">
    <name type="scientific">Chloebia gouldiae</name>
    <name type="common">Gouldian finch</name>
    <name type="synonym">Erythrura gouldiae</name>
    <dbReference type="NCBI Taxonomy" id="44316"/>
    <lineage>
        <taxon>Eukaryota</taxon>
        <taxon>Metazoa</taxon>
        <taxon>Chordata</taxon>
        <taxon>Craniata</taxon>
        <taxon>Vertebrata</taxon>
        <taxon>Euteleostomi</taxon>
        <taxon>Archelosauria</taxon>
        <taxon>Archosauria</taxon>
        <taxon>Dinosauria</taxon>
        <taxon>Saurischia</taxon>
        <taxon>Theropoda</taxon>
        <taxon>Coelurosauria</taxon>
        <taxon>Aves</taxon>
        <taxon>Neognathae</taxon>
        <taxon>Neoaves</taxon>
        <taxon>Telluraves</taxon>
        <taxon>Australaves</taxon>
        <taxon>Passeriformes</taxon>
        <taxon>Passeroidea</taxon>
        <taxon>Passeridae</taxon>
        <taxon>Chloebia</taxon>
    </lineage>
</organism>
<reference evidence="2 3" key="1">
    <citation type="journal article" date="2018" name="Proc. R. Soc. B">
        <title>A non-coding region near Follistatin controls head colour polymorphism in the Gouldian finch.</title>
        <authorList>
            <person name="Toomey M.B."/>
            <person name="Marques C.I."/>
            <person name="Andrade P."/>
            <person name="Araujo P.M."/>
            <person name="Sabatino S."/>
            <person name="Gazda M.A."/>
            <person name="Afonso S."/>
            <person name="Lopes R.J."/>
            <person name="Corbo J.C."/>
            <person name="Carneiro M."/>
        </authorList>
    </citation>
    <scope>NUCLEOTIDE SEQUENCE [LARGE SCALE GENOMIC DNA]</scope>
    <source>
        <strain evidence="2">Red01</strain>
        <tissue evidence="2">Muscle</tissue>
    </source>
</reference>
<gene>
    <name evidence="2" type="ORF">DV515_00009647</name>
</gene>
<evidence type="ECO:0000313" key="2">
    <source>
        <dbReference type="EMBL" id="RLV99412.1"/>
    </source>
</evidence>
<protein>
    <submittedName>
        <fullName evidence="2">Uncharacterized protein</fullName>
    </submittedName>
</protein>
<keyword evidence="3" id="KW-1185">Reference proteome</keyword>
<proteinExistence type="predicted"/>
<feature type="region of interest" description="Disordered" evidence="1">
    <location>
        <begin position="1"/>
        <end position="72"/>
    </location>
</feature>
<feature type="non-terminal residue" evidence="2">
    <location>
        <position position="1"/>
    </location>
</feature>
<evidence type="ECO:0000313" key="3">
    <source>
        <dbReference type="Proteomes" id="UP000276834"/>
    </source>
</evidence>
<comment type="caution">
    <text evidence="2">The sequence shown here is derived from an EMBL/GenBank/DDBJ whole genome shotgun (WGS) entry which is preliminary data.</text>
</comment>
<dbReference type="EMBL" id="QUSF01000032">
    <property type="protein sequence ID" value="RLV99412.1"/>
    <property type="molecule type" value="Genomic_DNA"/>
</dbReference>
<accession>A0A3L8SBP4</accession>
<dbReference type="Proteomes" id="UP000276834">
    <property type="component" value="Unassembled WGS sequence"/>
</dbReference>